<proteinExistence type="predicted"/>
<feature type="transmembrane region" description="Helical" evidence="1">
    <location>
        <begin position="68"/>
        <end position="90"/>
    </location>
</feature>
<dbReference type="Proteomes" id="UP000636709">
    <property type="component" value="Unassembled WGS sequence"/>
</dbReference>
<reference evidence="2" key="1">
    <citation type="submission" date="2020-07" db="EMBL/GenBank/DDBJ databases">
        <title>Genome sequence and genetic diversity analysis of an under-domesticated orphan crop, white fonio (Digitaria exilis).</title>
        <authorList>
            <person name="Bennetzen J.L."/>
            <person name="Chen S."/>
            <person name="Ma X."/>
            <person name="Wang X."/>
            <person name="Yssel A.E.J."/>
            <person name="Chaluvadi S.R."/>
            <person name="Johnson M."/>
            <person name="Gangashetty P."/>
            <person name="Hamidou F."/>
            <person name="Sanogo M.D."/>
            <person name="Zwaenepoel A."/>
            <person name="Wallace J."/>
            <person name="Van De Peer Y."/>
            <person name="Van Deynze A."/>
        </authorList>
    </citation>
    <scope>NUCLEOTIDE SEQUENCE</scope>
    <source>
        <tissue evidence="2">Leaves</tissue>
    </source>
</reference>
<sequence>MEPAFAVFQEPRVAPPPPPHQLGRQTQVHGGMGWRVPVRCALAAVLFLAVTFNFAFAAYRARHSGRDLAFLALLVIAVWCVSAALANTFASRVADAMPRLELKLVVWGLTAVLLALGFYFIFFSKDAECCGDEDDVHVAGHYRPATAAHHLSPEEKV</sequence>
<dbReference type="OrthoDB" id="683097at2759"/>
<dbReference type="AlphaFoldDB" id="A0A835BRU9"/>
<organism evidence="2 3">
    <name type="scientific">Digitaria exilis</name>
    <dbReference type="NCBI Taxonomy" id="1010633"/>
    <lineage>
        <taxon>Eukaryota</taxon>
        <taxon>Viridiplantae</taxon>
        <taxon>Streptophyta</taxon>
        <taxon>Embryophyta</taxon>
        <taxon>Tracheophyta</taxon>
        <taxon>Spermatophyta</taxon>
        <taxon>Magnoliopsida</taxon>
        <taxon>Liliopsida</taxon>
        <taxon>Poales</taxon>
        <taxon>Poaceae</taxon>
        <taxon>PACMAD clade</taxon>
        <taxon>Panicoideae</taxon>
        <taxon>Panicodae</taxon>
        <taxon>Paniceae</taxon>
        <taxon>Anthephorinae</taxon>
        <taxon>Digitaria</taxon>
    </lineage>
</organism>
<keyword evidence="1" id="KW-0812">Transmembrane</keyword>
<evidence type="ECO:0000313" key="2">
    <source>
        <dbReference type="EMBL" id="KAF8705781.1"/>
    </source>
</evidence>
<keyword evidence="1" id="KW-1133">Transmembrane helix</keyword>
<gene>
    <name evidence="2" type="ORF">HU200_030986</name>
</gene>
<dbReference type="PANTHER" id="PTHR46610:SF18">
    <property type="entry name" value="OS01G0183850 PROTEIN"/>
    <property type="match status" value="1"/>
</dbReference>
<evidence type="ECO:0000313" key="3">
    <source>
        <dbReference type="Proteomes" id="UP000636709"/>
    </source>
</evidence>
<keyword evidence="3" id="KW-1185">Reference proteome</keyword>
<evidence type="ECO:0000256" key="1">
    <source>
        <dbReference type="SAM" id="Phobius"/>
    </source>
</evidence>
<accession>A0A835BRU9</accession>
<feature type="transmembrane region" description="Helical" evidence="1">
    <location>
        <begin position="102"/>
        <end position="122"/>
    </location>
</feature>
<keyword evidence="1" id="KW-0472">Membrane</keyword>
<dbReference type="InterPro" id="IPR045501">
    <property type="entry name" value="DUF6490"/>
</dbReference>
<name>A0A835BRU9_9POAL</name>
<dbReference type="EMBL" id="JACEFO010001768">
    <property type="protein sequence ID" value="KAF8705781.1"/>
    <property type="molecule type" value="Genomic_DNA"/>
</dbReference>
<comment type="caution">
    <text evidence="2">The sequence shown here is derived from an EMBL/GenBank/DDBJ whole genome shotgun (WGS) entry which is preliminary data.</text>
</comment>
<feature type="transmembrane region" description="Helical" evidence="1">
    <location>
        <begin position="36"/>
        <end position="56"/>
    </location>
</feature>
<protein>
    <submittedName>
        <fullName evidence="2">Uncharacterized protein</fullName>
    </submittedName>
</protein>
<dbReference type="PANTHER" id="PTHR46610">
    <property type="entry name" value="OS05G0181300 PROTEIN"/>
    <property type="match status" value="1"/>
</dbReference>